<keyword evidence="2" id="KW-0285">Flavoprotein</keyword>
<dbReference type="PANTHER" id="PTHR13878">
    <property type="entry name" value="GULONOLACTONE OXIDASE"/>
    <property type="match status" value="1"/>
</dbReference>
<dbReference type="Pfam" id="PF01565">
    <property type="entry name" value="FAD_binding_4"/>
    <property type="match status" value="1"/>
</dbReference>
<dbReference type="EMBL" id="PGGN01000004">
    <property type="protein sequence ID" value="PSH55672.1"/>
    <property type="molecule type" value="Genomic_DNA"/>
</dbReference>
<proteinExistence type="inferred from homology"/>
<dbReference type="GO" id="GO:0071949">
    <property type="term" value="F:FAD binding"/>
    <property type="evidence" value="ECO:0007669"/>
    <property type="project" value="InterPro"/>
</dbReference>
<evidence type="ECO:0000259" key="4">
    <source>
        <dbReference type="PROSITE" id="PS51387"/>
    </source>
</evidence>
<dbReference type="GO" id="GO:0016491">
    <property type="term" value="F:oxidoreductase activity"/>
    <property type="evidence" value="ECO:0007669"/>
    <property type="project" value="UniProtKB-KW"/>
</dbReference>
<dbReference type="PROSITE" id="PS51387">
    <property type="entry name" value="FAD_PCMH"/>
    <property type="match status" value="1"/>
</dbReference>
<dbReference type="AlphaFoldDB" id="A0A2P7AN80"/>
<keyword evidence="2" id="KW-0274">FAD</keyword>
<dbReference type="RefSeq" id="WP_106718077.1">
    <property type="nucleotide sequence ID" value="NZ_JACHXT010000001.1"/>
</dbReference>
<comment type="caution">
    <text evidence="5">The sequence shown here is derived from an EMBL/GenBank/DDBJ whole genome shotgun (WGS) entry which is preliminary data.</text>
</comment>
<gene>
    <name evidence="5" type="ORF">CU100_18430</name>
</gene>
<reference evidence="6" key="1">
    <citation type="submission" date="2017-11" db="EMBL/GenBank/DDBJ databases">
        <authorList>
            <person name="Kuznetsova I."/>
            <person name="Sazanova A."/>
            <person name="Chirak E."/>
            <person name="Safronova V."/>
            <person name="Willems A."/>
        </authorList>
    </citation>
    <scope>NUCLEOTIDE SEQUENCE [LARGE SCALE GENOMIC DNA]</scope>
    <source>
        <strain evidence="6">PEPV15</strain>
    </source>
</reference>
<evidence type="ECO:0000313" key="6">
    <source>
        <dbReference type="Proteomes" id="UP000241158"/>
    </source>
</evidence>
<evidence type="ECO:0000256" key="2">
    <source>
        <dbReference type="ARBA" id="ARBA00022827"/>
    </source>
</evidence>
<name>A0A2P7AN80_9HYPH</name>
<dbReference type="PANTHER" id="PTHR13878:SF53">
    <property type="entry name" value="CYTOKININ DEHYDROGENASE 6"/>
    <property type="match status" value="1"/>
</dbReference>
<dbReference type="Proteomes" id="UP000241158">
    <property type="component" value="Unassembled WGS sequence"/>
</dbReference>
<protein>
    <submittedName>
        <fullName evidence="5">FAD-binding oxidoreductase</fullName>
    </submittedName>
</protein>
<feature type="domain" description="FAD-binding PCMH-type" evidence="4">
    <location>
        <begin position="8"/>
        <end position="180"/>
    </location>
</feature>
<comment type="similarity">
    <text evidence="1">Belongs to the oxygen-dependent FAD-linked oxidoreductase family.</text>
</comment>
<accession>A0A2P7AN80</accession>
<evidence type="ECO:0000256" key="3">
    <source>
        <dbReference type="ARBA" id="ARBA00023002"/>
    </source>
</evidence>
<dbReference type="SUPFAM" id="SSF56176">
    <property type="entry name" value="FAD-binding/transporter-associated domain-like"/>
    <property type="match status" value="1"/>
</dbReference>
<sequence>MSPGYDSFGLVDRRQRAAISLGAAREIFKDGHPRQGGFLPFGNGKSYGDTCHNDRGTLVDMRGHDKLISFDPQTGVLAAEAGLLLSDLIAIAAPHGFFPAVTPGTRFVTLGGAIANDVHGKNHHRRGTFGCHVEQFDLLKSDGEVVTCSASMNSKLFAATVGGLGLTGIILFARIRLMKVNSLDVEERVTPFSGLAEYFQMAQRADEDNEYAVGWVDQLSSGRNAGRGILITGNHADNGNFTAATKKSRLGVPFELPVSALNYPSLKLFNAAYFLLKSRRQAPHLSSYQTFFYPLDQVSNWNRLYGRAGLYQHQSLIPEELAPSVVPQMLHATRQAGQHSFLTVLKRFGSMASPGILSFPQAGYTLTVDFPNRGTRTLALLERLDRMTIDAGGRVNPYKDQRMSPAIFKSGFSRWKELEYERDPAFSSNFWARTALAGETA</sequence>
<dbReference type="InterPro" id="IPR016169">
    <property type="entry name" value="FAD-bd_PCMH_sub2"/>
</dbReference>
<keyword evidence="6" id="KW-1185">Reference proteome</keyword>
<evidence type="ECO:0000256" key="1">
    <source>
        <dbReference type="ARBA" id="ARBA00005466"/>
    </source>
</evidence>
<dbReference type="Gene3D" id="3.30.465.10">
    <property type="match status" value="1"/>
</dbReference>
<dbReference type="InterPro" id="IPR006094">
    <property type="entry name" value="Oxid_FAD_bind_N"/>
</dbReference>
<evidence type="ECO:0000313" key="5">
    <source>
        <dbReference type="EMBL" id="PSH55672.1"/>
    </source>
</evidence>
<organism evidence="5 6">
    <name type="scientific">Phyllobacterium endophyticum</name>
    <dbReference type="NCBI Taxonomy" id="1149773"/>
    <lineage>
        <taxon>Bacteria</taxon>
        <taxon>Pseudomonadati</taxon>
        <taxon>Pseudomonadota</taxon>
        <taxon>Alphaproteobacteria</taxon>
        <taxon>Hyphomicrobiales</taxon>
        <taxon>Phyllobacteriaceae</taxon>
        <taxon>Phyllobacterium</taxon>
    </lineage>
</organism>
<keyword evidence="3" id="KW-0560">Oxidoreductase</keyword>
<dbReference type="InterPro" id="IPR016166">
    <property type="entry name" value="FAD-bd_PCMH"/>
</dbReference>
<dbReference type="InterPro" id="IPR050432">
    <property type="entry name" value="FAD-linked_Oxidoreductases_BP"/>
</dbReference>
<dbReference type="OrthoDB" id="143770at2"/>
<dbReference type="InterPro" id="IPR036318">
    <property type="entry name" value="FAD-bd_PCMH-like_sf"/>
</dbReference>